<dbReference type="EMBL" id="KF386879">
    <property type="protein sequence ID" value="AGZ94442.1"/>
    <property type="molecule type" value="Genomic_DNA"/>
</dbReference>
<evidence type="ECO:0000313" key="1">
    <source>
        <dbReference type="EMBL" id="AGZ94442.1"/>
    </source>
</evidence>
<accession>U5YSC7</accession>
<proteinExistence type="predicted"/>
<dbReference type="InterPro" id="IPR009959">
    <property type="entry name" value="Cyclase_SnoaL-like"/>
</dbReference>
<organism evidence="1">
    <name type="scientific">Lentzea sp. NRRL S-836</name>
    <dbReference type="NCBI Taxonomy" id="1415540"/>
    <lineage>
        <taxon>Bacteria</taxon>
        <taxon>Bacillati</taxon>
        <taxon>Actinomycetota</taxon>
        <taxon>Actinomycetes</taxon>
        <taxon>Pseudonocardiales</taxon>
        <taxon>Pseudonocardiaceae</taxon>
        <taxon>Lentzea</taxon>
    </lineage>
</organism>
<dbReference type="SUPFAM" id="SSF54427">
    <property type="entry name" value="NTF2-like"/>
    <property type="match status" value="1"/>
</dbReference>
<dbReference type="Gene3D" id="3.10.450.50">
    <property type="match status" value="1"/>
</dbReference>
<name>U5YSC7_9PSEU</name>
<dbReference type="GO" id="GO:0030638">
    <property type="term" value="P:polyketide metabolic process"/>
    <property type="evidence" value="ECO:0007669"/>
    <property type="project" value="InterPro"/>
</dbReference>
<protein>
    <recommendedName>
        <fullName evidence="2">SnoaL-like polyketide cyclase</fullName>
    </recommendedName>
</protein>
<dbReference type="Pfam" id="PF07366">
    <property type="entry name" value="SnoaL"/>
    <property type="match status" value="1"/>
</dbReference>
<evidence type="ECO:0008006" key="2">
    <source>
        <dbReference type="Google" id="ProtNLM"/>
    </source>
</evidence>
<reference evidence="1" key="1">
    <citation type="journal article" date="2013" name="Proc. Natl. Acad. Sci. U.S.A.">
        <title>Diversity and abundance of phosphonate biosynthetic genes in nature.</title>
        <authorList>
            <person name="Yu X."/>
            <person name="Doroghazi J.R."/>
            <person name="Janga S.C."/>
            <person name="Zhang J.K."/>
            <person name="Circello B."/>
            <person name="Griffin B.M."/>
            <person name="Labeda D.P."/>
            <person name="Metcalf W.W."/>
        </authorList>
    </citation>
    <scope>NUCLEOTIDE SEQUENCE</scope>
    <source>
        <strain evidence="1">NRRL S-836</strain>
    </source>
</reference>
<sequence>MDLIETAARWAAAWRERDATAVADAVAEFADPDTPEPVAGADLVAHVEAVLTRFPDLELDFAPATDAGGTAVLTWTLTGTHRAPYLGIPGTGGAARVDGVDVLTVVDGAVRVRRHFDRVALASSLGHTARFLLSHDEVQEYGISARTTMGRTEYPRVLTFTYLDFRDDVEGADVDLLSTEVVKSLRASKGFLGVSTFEIGTRKYTISAFDRPESVRAVHARPHQRSLRKFFRGGLCTGAYTSVWVLERESLHLRCPDCEEMVDAGVGKTCACGTTPTPTPCSDDLL</sequence>
<dbReference type="AlphaFoldDB" id="U5YSC7"/>
<dbReference type="InterPro" id="IPR032710">
    <property type="entry name" value="NTF2-like_dom_sf"/>
</dbReference>